<name>A0A8J5LWT3_ZINOF</name>
<organism evidence="2 3">
    <name type="scientific">Zingiber officinale</name>
    <name type="common">Ginger</name>
    <name type="synonym">Amomum zingiber</name>
    <dbReference type="NCBI Taxonomy" id="94328"/>
    <lineage>
        <taxon>Eukaryota</taxon>
        <taxon>Viridiplantae</taxon>
        <taxon>Streptophyta</taxon>
        <taxon>Embryophyta</taxon>
        <taxon>Tracheophyta</taxon>
        <taxon>Spermatophyta</taxon>
        <taxon>Magnoliopsida</taxon>
        <taxon>Liliopsida</taxon>
        <taxon>Zingiberales</taxon>
        <taxon>Zingiberaceae</taxon>
        <taxon>Zingiber</taxon>
    </lineage>
</organism>
<feature type="compositionally biased region" description="Basic residues" evidence="1">
    <location>
        <begin position="38"/>
        <end position="50"/>
    </location>
</feature>
<comment type="caution">
    <text evidence="2">The sequence shown here is derived from an EMBL/GenBank/DDBJ whole genome shotgun (WGS) entry which is preliminary data.</text>
</comment>
<dbReference type="AlphaFoldDB" id="A0A8J5LWT3"/>
<protein>
    <submittedName>
        <fullName evidence="2">Uncharacterized protein</fullName>
    </submittedName>
</protein>
<feature type="region of interest" description="Disordered" evidence="1">
    <location>
        <begin position="1"/>
        <end position="56"/>
    </location>
</feature>
<evidence type="ECO:0000313" key="2">
    <source>
        <dbReference type="EMBL" id="KAG6538503.1"/>
    </source>
</evidence>
<accession>A0A8J5LWT3</accession>
<sequence length="95" mass="10188">METNPVATRAGVGVEPAGVSGEAATATAEGRDIGWTGGRKRPLVRRRRKKAEAEKESMIGAGACGVGGEVVSRERAIERRRRENEGSATDRITYY</sequence>
<dbReference type="Proteomes" id="UP000734854">
    <property type="component" value="Unassembled WGS sequence"/>
</dbReference>
<gene>
    <name evidence="2" type="ORF">ZIOFF_003626</name>
</gene>
<evidence type="ECO:0000256" key="1">
    <source>
        <dbReference type="SAM" id="MobiDB-lite"/>
    </source>
</evidence>
<keyword evidence="3" id="KW-1185">Reference proteome</keyword>
<proteinExistence type="predicted"/>
<evidence type="ECO:0000313" key="3">
    <source>
        <dbReference type="Proteomes" id="UP000734854"/>
    </source>
</evidence>
<dbReference type="EMBL" id="JACMSC010000001">
    <property type="protein sequence ID" value="KAG6538503.1"/>
    <property type="molecule type" value="Genomic_DNA"/>
</dbReference>
<reference evidence="2 3" key="1">
    <citation type="submission" date="2020-08" db="EMBL/GenBank/DDBJ databases">
        <title>Plant Genome Project.</title>
        <authorList>
            <person name="Zhang R.-G."/>
        </authorList>
    </citation>
    <scope>NUCLEOTIDE SEQUENCE [LARGE SCALE GENOMIC DNA]</scope>
    <source>
        <tissue evidence="2">Rhizome</tissue>
    </source>
</reference>